<protein>
    <submittedName>
        <fullName evidence="1">Uncharacterized protein</fullName>
    </submittedName>
</protein>
<dbReference type="EnsemblPlants" id="MELO3C033391.2.1">
    <property type="protein sequence ID" value="MELO3C033391.2.1"/>
    <property type="gene ID" value="MELO3C033391.2"/>
</dbReference>
<name>A0A9I9EG95_CUCME</name>
<reference evidence="1" key="1">
    <citation type="submission" date="2023-03" db="UniProtKB">
        <authorList>
            <consortium name="EnsemblPlants"/>
        </authorList>
    </citation>
    <scope>IDENTIFICATION</scope>
</reference>
<evidence type="ECO:0000313" key="1">
    <source>
        <dbReference type="EnsemblPlants" id="MELO3C033391.2.1"/>
    </source>
</evidence>
<organism evidence="1">
    <name type="scientific">Cucumis melo</name>
    <name type="common">Muskmelon</name>
    <dbReference type="NCBI Taxonomy" id="3656"/>
    <lineage>
        <taxon>Eukaryota</taxon>
        <taxon>Viridiplantae</taxon>
        <taxon>Streptophyta</taxon>
        <taxon>Embryophyta</taxon>
        <taxon>Tracheophyta</taxon>
        <taxon>Spermatophyta</taxon>
        <taxon>Magnoliopsida</taxon>
        <taxon>eudicotyledons</taxon>
        <taxon>Gunneridae</taxon>
        <taxon>Pentapetalae</taxon>
        <taxon>rosids</taxon>
        <taxon>fabids</taxon>
        <taxon>Cucurbitales</taxon>
        <taxon>Cucurbitaceae</taxon>
        <taxon>Benincaseae</taxon>
        <taxon>Cucumis</taxon>
    </lineage>
</organism>
<accession>A0A9I9EG95</accession>
<proteinExistence type="predicted"/>
<dbReference type="AlphaFoldDB" id="A0A9I9EG95"/>
<dbReference type="Gramene" id="MELO3C033391.2.1">
    <property type="protein sequence ID" value="MELO3C033391.2.1"/>
    <property type="gene ID" value="MELO3C033391.2"/>
</dbReference>
<sequence>MNKVLTVEQCVVTYFTIVLTSSSSSRRSRLQPLPRCSVSFSGEPPTATGGRQDNWIPQPLKHAALSSRVRGISDLRELFGVTGWWLLGKNTPLGRSQFRLGTRGSWHLLKKLGHLIPSSEQVWRLKTPRGARLNNKLENLYTMRTWKYVMNRDIESILHAMIMSERKMKRFIRGILCAMILNQ</sequence>